<feature type="domain" description="ABC transmembrane type-1" evidence="7">
    <location>
        <begin position="88"/>
        <end position="286"/>
    </location>
</feature>
<gene>
    <name evidence="8" type="ORF">ACFO4N_14430</name>
</gene>
<organism evidence="8 9">
    <name type="scientific">Camelliibacillus cellulosilyticus</name>
    <dbReference type="NCBI Taxonomy" id="2174486"/>
    <lineage>
        <taxon>Bacteria</taxon>
        <taxon>Bacillati</taxon>
        <taxon>Bacillota</taxon>
        <taxon>Bacilli</taxon>
        <taxon>Bacillales</taxon>
        <taxon>Sporolactobacillaceae</taxon>
        <taxon>Camelliibacillus</taxon>
    </lineage>
</organism>
<comment type="caution">
    <text evidence="8">The sequence shown here is derived from an EMBL/GenBank/DDBJ whole genome shotgun (WGS) entry which is preliminary data.</text>
</comment>
<comment type="similarity">
    <text evidence="6">Belongs to the binding-protein-dependent transport system permease family.</text>
</comment>
<dbReference type="Pfam" id="PF00528">
    <property type="entry name" value="BPD_transp_1"/>
    <property type="match status" value="1"/>
</dbReference>
<dbReference type="EMBL" id="JBHSFW010000013">
    <property type="protein sequence ID" value="MFC4619906.1"/>
    <property type="molecule type" value="Genomic_DNA"/>
</dbReference>
<evidence type="ECO:0000259" key="7">
    <source>
        <dbReference type="PROSITE" id="PS50928"/>
    </source>
</evidence>
<keyword evidence="3 6" id="KW-0812">Transmembrane</keyword>
<dbReference type="PROSITE" id="PS50928">
    <property type="entry name" value="ABC_TM1"/>
    <property type="match status" value="1"/>
</dbReference>
<keyword evidence="4 6" id="KW-1133">Transmembrane helix</keyword>
<dbReference type="InterPro" id="IPR000515">
    <property type="entry name" value="MetI-like"/>
</dbReference>
<dbReference type="PANTHER" id="PTHR43839:SF3">
    <property type="entry name" value="OLIGOPEPTIDE ABC TRANSPORTER, PERMEASE PROTEIN"/>
    <property type="match status" value="1"/>
</dbReference>
<dbReference type="InterPro" id="IPR035906">
    <property type="entry name" value="MetI-like_sf"/>
</dbReference>
<keyword evidence="5 6" id="KW-0472">Membrane</keyword>
<feature type="transmembrane region" description="Helical" evidence="6">
    <location>
        <begin position="210"/>
        <end position="233"/>
    </location>
</feature>
<evidence type="ECO:0000313" key="9">
    <source>
        <dbReference type="Proteomes" id="UP001596022"/>
    </source>
</evidence>
<keyword evidence="9" id="KW-1185">Reference proteome</keyword>
<reference evidence="9" key="1">
    <citation type="journal article" date="2019" name="Int. J. Syst. Evol. Microbiol.">
        <title>The Global Catalogue of Microorganisms (GCM) 10K type strain sequencing project: providing services to taxonomists for standard genome sequencing and annotation.</title>
        <authorList>
            <consortium name="The Broad Institute Genomics Platform"/>
            <consortium name="The Broad Institute Genome Sequencing Center for Infectious Disease"/>
            <person name="Wu L."/>
            <person name="Ma J."/>
        </authorList>
    </citation>
    <scope>NUCLEOTIDE SEQUENCE [LARGE SCALE GENOMIC DNA]</scope>
    <source>
        <strain evidence="9">CGMCC 1.16306</strain>
    </source>
</reference>
<evidence type="ECO:0000256" key="3">
    <source>
        <dbReference type="ARBA" id="ARBA00022692"/>
    </source>
</evidence>
<dbReference type="PANTHER" id="PTHR43839">
    <property type="entry name" value="OPPC IN A BINDING PROTEIN-DEPENDENT TRANSPORT SYSTEM"/>
    <property type="match status" value="1"/>
</dbReference>
<name>A0ABV9GSH5_9BACL</name>
<evidence type="ECO:0000256" key="2">
    <source>
        <dbReference type="ARBA" id="ARBA00022448"/>
    </source>
</evidence>
<evidence type="ECO:0000256" key="5">
    <source>
        <dbReference type="ARBA" id="ARBA00023136"/>
    </source>
</evidence>
<protein>
    <submittedName>
        <fullName evidence="8">ABC transporter permease subunit</fullName>
    </submittedName>
</protein>
<evidence type="ECO:0000256" key="1">
    <source>
        <dbReference type="ARBA" id="ARBA00004141"/>
    </source>
</evidence>
<dbReference type="Gene3D" id="1.10.3720.10">
    <property type="entry name" value="MetI-like"/>
    <property type="match status" value="1"/>
</dbReference>
<evidence type="ECO:0000256" key="6">
    <source>
        <dbReference type="RuleBase" id="RU363032"/>
    </source>
</evidence>
<accession>A0ABV9GSH5</accession>
<dbReference type="RefSeq" id="WP_376846995.1">
    <property type="nucleotide sequence ID" value="NZ_JBHSFW010000013.1"/>
</dbReference>
<feature type="transmembrane region" description="Helical" evidence="6">
    <location>
        <begin position="124"/>
        <end position="145"/>
    </location>
</feature>
<dbReference type="CDD" id="cd06261">
    <property type="entry name" value="TM_PBP2"/>
    <property type="match status" value="1"/>
</dbReference>
<comment type="subcellular location">
    <subcellularLocation>
        <location evidence="6">Cell membrane</location>
        <topology evidence="6">Multi-pass membrane protein</topology>
    </subcellularLocation>
    <subcellularLocation>
        <location evidence="1">Membrane</location>
        <topology evidence="1">Multi-pass membrane protein</topology>
    </subcellularLocation>
</comment>
<evidence type="ECO:0000313" key="8">
    <source>
        <dbReference type="EMBL" id="MFC4619906.1"/>
    </source>
</evidence>
<sequence>MTFMRRLFRQKRFIIGFVIIAVILVASFSFHHLIRPLYPDKPEELLYSKSGDLLAKAPFPPSRYFPLGTDYIGTPFELDLIPEAKNTIIGGVLIAFFRLFLALFVGQFLSLLGKRAFAFLHQVLTAFNYIPVTLLAFIVLAPAHLPTLRGQFTLIFIVLTLVALPNLSIQLAMEIREVKRREFIVASRTIGAREGFVFRRHVLPFLRTKLILLFNQQMIQVLALFVALGLLYIGAQTDKPDEGLGLTDMLLGGLQHIWVMRWMLYDPVLAILIIIIAIQMMTSAVRKVANGEDRKKRYRKKVKLAAETPIEDTLFVFTQPLNKKA</sequence>
<dbReference type="SUPFAM" id="SSF161098">
    <property type="entry name" value="MetI-like"/>
    <property type="match status" value="1"/>
</dbReference>
<feature type="transmembrane region" description="Helical" evidence="6">
    <location>
        <begin position="268"/>
        <end position="289"/>
    </location>
</feature>
<feature type="transmembrane region" description="Helical" evidence="6">
    <location>
        <begin position="151"/>
        <end position="173"/>
    </location>
</feature>
<feature type="transmembrane region" description="Helical" evidence="6">
    <location>
        <begin position="88"/>
        <end position="112"/>
    </location>
</feature>
<keyword evidence="2 6" id="KW-0813">Transport</keyword>
<proteinExistence type="inferred from homology"/>
<dbReference type="Proteomes" id="UP001596022">
    <property type="component" value="Unassembled WGS sequence"/>
</dbReference>
<evidence type="ECO:0000256" key="4">
    <source>
        <dbReference type="ARBA" id="ARBA00022989"/>
    </source>
</evidence>
<feature type="transmembrane region" description="Helical" evidence="6">
    <location>
        <begin position="12"/>
        <end position="34"/>
    </location>
</feature>